<gene>
    <name evidence="1" type="ORF">Hypma_007403</name>
</gene>
<name>A0A369K099_HYPMA</name>
<keyword evidence="2" id="KW-1185">Reference proteome</keyword>
<dbReference type="InParanoid" id="A0A369K099"/>
<comment type="caution">
    <text evidence="1">The sequence shown here is derived from an EMBL/GenBank/DDBJ whole genome shotgun (WGS) entry which is preliminary data.</text>
</comment>
<dbReference type="Proteomes" id="UP000076154">
    <property type="component" value="Unassembled WGS sequence"/>
</dbReference>
<dbReference type="EMBL" id="LUEZ02000041">
    <property type="protein sequence ID" value="RDB25144.1"/>
    <property type="molecule type" value="Genomic_DNA"/>
</dbReference>
<evidence type="ECO:0000313" key="1">
    <source>
        <dbReference type="EMBL" id="RDB25144.1"/>
    </source>
</evidence>
<sequence length="433" mass="49335">MRPRGQHHYIRSVTFPHFSGSRRGKHPLLDITPTYFLCSPLLPREYKRRVILCGPIGSETDPLTGTELGVFPFRVDRGEDIKAFKVDERQDLLAVVTKCSVPPSVELQLIQFSRGAPHPSARTPRIPFFFPGGQKGFDLNCMVQINNDHVGILVTIVPDGPFPRSQRFFIINWKTGHCKIDHDAGTSEMTSFSFLTFYDLRIVATNVRDSCIEIWTVRDGRLHRAQTLQLPLRAPKVLVCGLECAPLAPEDLIPGRRQTESFIRFMVSLGPESGSTFVCMSIIVDTAYLLAFDLRMRAVTPWLEWGYRNVFLRDDTSSVEDCNAMGGRHFVSKTFSEEDCYPGTAPNVVTVVQVTGCRPQDVHIEFRFKFPKGVPELNGSTTVFAERIMSFVPREMAWSADIKCDRVFVHQQRLFAITDDYHKQRTTVDFYWF</sequence>
<dbReference type="OrthoDB" id="2751409at2759"/>
<organism evidence="1 2">
    <name type="scientific">Hypsizygus marmoreus</name>
    <name type="common">White beech mushroom</name>
    <name type="synonym">Agaricus marmoreus</name>
    <dbReference type="NCBI Taxonomy" id="39966"/>
    <lineage>
        <taxon>Eukaryota</taxon>
        <taxon>Fungi</taxon>
        <taxon>Dikarya</taxon>
        <taxon>Basidiomycota</taxon>
        <taxon>Agaricomycotina</taxon>
        <taxon>Agaricomycetes</taxon>
        <taxon>Agaricomycetidae</taxon>
        <taxon>Agaricales</taxon>
        <taxon>Tricholomatineae</taxon>
        <taxon>Lyophyllaceae</taxon>
        <taxon>Hypsizygus</taxon>
    </lineage>
</organism>
<evidence type="ECO:0000313" key="2">
    <source>
        <dbReference type="Proteomes" id="UP000076154"/>
    </source>
</evidence>
<accession>A0A369K099</accession>
<protein>
    <submittedName>
        <fullName evidence="1">Uncharacterized protein</fullName>
    </submittedName>
</protein>
<dbReference type="AlphaFoldDB" id="A0A369K099"/>
<proteinExistence type="predicted"/>
<reference evidence="1" key="1">
    <citation type="submission" date="2018-04" db="EMBL/GenBank/DDBJ databases">
        <title>Whole genome sequencing of Hypsizygus marmoreus.</title>
        <authorList>
            <person name="Choi I.-G."/>
            <person name="Min B."/>
            <person name="Kim J.-G."/>
            <person name="Kim S."/>
            <person name="Oh Y.-L."/>
            <person name="Kong W.-S."/>
            <person name="Park H."/>
            <person name="Jeong J."/>
            <person name="Song E.-S."/>
        </authorList>
    </citation>
    <scope>NUCLEOTIDE SEQUENCE [LARGE SCALE GENOMIC DNA]</scope>
    <source>
        <strain evidence="1">51987-8</strain>
    </source>
</reference>